<dbReference type="CDD" id="cd07363">
    <property type="entry name" value="45_DOPA_Dioxygenase"/>
    <property type="match status" value="1"/>
</dbReference>
<dbReference type="RefSeq" id="XP_026725510.1">
    <property type="nucleotide sequence ID" value="XM_026869709.1"/>
</dbReference>
<evidence type="ECO:0000256" key="5">
    <source>
        <dbReference type="ARBA" id="ARBA00023002"/>
    </source>
</evidence>
<dbReference type="PANTHER" id="PTHR30096:SF0">
    <property type="entry name" value="4,5-DOPA DIOXYGENASE EXTRADIOL-LIKE PROTEIN"/>
    <property type="match status" value="1"/>
</dbReference>
<dbReference type="InterPro" id="IPR014436">
    <property type="entry name" value="Extradiol_dOase_DODA"/>
</dbReference>
<feature type="signal peptide" evidence="6">
    <location>
        <begin position="1"/>
        <end position="18"/>
    </location>
</feature>
<dbReference type="Pfam" id="PF02900">
    <property type="entry name" value="LigB"/>
    <property type="match status" value="1"/>
</dbReference>
<dbReference type="KEGG" id="tnl:113492271"/>
<feature type="chain" id="PRO_5028965284" evidence="6">
    <location>
        <begin position="19"/>
        <end position="291"/>
    </location>
</feature>
<dbReference type="GO" id="GO:0016702">
    <property type="term" value="F:oxidoreductase activity, acting on single donors with incorporation of molecular oxygen, incorporation of two atoms of oxygen"/>
    <property type="evidence" value="ECO:0007669"/>
    <property type="project" value="UniProtKB-ARBA"/>
</dbReference>
<comment type="cofactor">
    <cofactor evidence="1">
        <name>Zn(2+)</name>
        <dbReference type="ChEBI" id="CHEBI:29105"/>
    </cofactor>
</comment>
<evidence type="ECO:0000313" key="8">
    <source>
        <dbReference type="Proteomes" id="UP000322000"/>
    </source>
</evidence>
<evidence type="ECO:0000256" key="4">
    <source>
        <dbReference type="ARBA" id="ARBA00022833"/>
    </source>
</evidence>
<dbReference type="Gene3D" id="3.40.830.10">
    <property type="entry name" value="LigB-like"/>
    <property type="match status" value="1"/>
</dbReference>
<evidence type="ECO:0000256" key="1">
    <source>
        <dbReference type="ARBA" id="ARBA00001947"/>
    </source>
</evidence>
<dbReference type="SUPFAM" id="SSF53213">
    <property type="entry name" value="LigB-like"/>
    <property type="match status" value="1"/>
</dbReference>
<gene>
    <name evidence="9" type="primary">LOC113492271</name>
</gene>
<evidence type="ECO:0000256" key="6">
    <source>
        <dbReference type="SAM" id="SignalP"/>
    </source>
</evidence>
<keyword evidence="6" id="KW-0732">Signal</keyword>
<dbReference type="InParanoid" id="A0A7E5VB53"/>
<proteinExistence type="inferred from homology"/>
<dbReference type="GO" id="GO:0008270">
    <property type="term" value="F:zinc ion binding"/>
    <property type="evidence" value="ECO:0007669"/>
    <property type="project" value="InterPro"/>
</dbReference>
<evidence type="ECO:0000259" key="7">
    <source>
        <dbReference type="Pfam" id="PF02900"/>
    </source>
</evidence>
<dbReference type="AlphaFoldDB" id="A0A7E5VB53"/>
<dbReference type="OrthoDB" id="7396853at2759"/>
<name>A0A7E5VB53_TRINI</name>
<dbReference type="InterPro" id="IPR004183">
    <property type="entry name" value="Xdiol_dOase_suB"/>
</dbReference>
<keyword evidence="8" id="KW-1185">Reference proteome</keyword>
<dbReference type="GeneID" id="113492271"/>
<sequence>MLKLNLIAIFCFLKLSNAYFAPNIFLNHGGGPYPVLREEHNIEIADSLKNISKIMDLEKLSAIVIVTAHREEDVVTITSSRQQSLVYDYYHFPPVSYTFKYNAPGDPELAKRIHNAFEAAGIKSQLDDQRGWDHGVFIPMMLINPKADIPVIQISILKNQDAKQHYDIGKALFQFRKEGVAIFGSGMSYHNMAEFDKVERNLKNVEVNIVNHDFDNFLNDVCTGEVENRQKILLWEQQKGGYESHPLGEADHLMPLIVNAGAAGTRPGRKYFESVFLYKFLLSGFIWDDDE</sequence>
<dbReference type="GO" id="GO:0008198">
    <property type="term" value="F:ferrous iron binding"/>
    <property type="evidence" value="ECO:0007669"/>
    <property type="project" value="InterPro"/>
</dbReference>
<evidence type="ECO:0000313" key="9">
    <source>
        <dbReference type="RefSeq" id="XP_026725510.1"/>
    </source>
</evidence>
<keyword evidence="5" id="KW-0560">Oxidoreductase</keyword>
<keyword evidence="3" id="KW-0479">Metal-binding</keyword>
<evidence type="ECO:0000256" key="2">
    <source>
        <dbReference type="ARBA" id="ARBA00007581"/>
    </source>
</evidence>
<organism evidence="8 9">
    <name type="scientific">Trichoplusia ni</name>
    <name type="common">Cabbage looper</name>
    <dbReference type="NCBI Taxonomy" id="7111"/>
    <lineage>
        <taxon>Eukaryota</taxon>
        <taxon>Metazoa</taxon>
        <taxon>Ecdysozoa</taxon>
        <taxon>Arthropoda</taxon>
        <taxon>Hexapoda</taxon>
        <taxon>Insecta</taxon>
        <taxon>Pterygota</taxon>
        <taxon>Neoptera</taxon>
        <taxon>Endopterygota</taxon>
        <taxon>Lepidoptera</taxon>
        <taxon>Glossata</taxon>
        <taxon>Ditrysia</taxon>
        <taxon>Noctuoidea</taxon>
        <taxon>Noctuidae</taxon>
        <taxon>Plusiinae</taxon>
        <taxon>Trichoplusia</taxon>
    </lineage>
</organism>
<comment type="similarity">
    <text evidence="2">Belongs to the DODA-type extradiol aromatic ring-opening dioxygenase family.</text>
</comment>
<evidence type="ECO:0000256" key="3">
    <source>
        <dbReference type="ARBA" id="ARBA00022723"/>
    </source>
</evidence>
<dbReference type="PIRSF" id="PIRSF006157">
    <property type="entry name" value="Doxgns_DODA"/>
    <property type="match status" value="1"/>
</dbReference>
<dbReference type="PANTHER" id="PTHR30096">
    <property type="entry name" value="4,5-DOPA DIOXYGENASE EXTRADIOL-LIKE PROTEIN"/>
    <property type="match status" value="1"/>
</dbReference>
<dbReference type="Proteomes" id="UP000322000">
    <property type="component" value="Chromosome 3"/>
</dbReference>
<keyword evidence="4" id="KW-0862">Zinc</keyword>
<protein>
    <submittedName>
        <fullName evidence="9">Extradiol ring-cleavage dioxygenase-like</fullName>
    </submittedName>
</protein>
<feature type="domain" description="Extradiol ring-cleavage dioxygenase class III enzyme subunit B" evidence="7">
    <location>
        <begin position="38"/>
        <end position="266"/>
    </location>
</feature>
<reference evidence="9" key="1">
    <citation type="submission" date="2025-08" db="UniProtKB">
        <authorList>
            <consortium name="RefSeq"/>
        </authorList>
    </citation>
    <scope>IDENTIFICATION</scope>
</reference>
<accession>A0A7E5VB53</accession>